<keyword evidence="5 7" id="KW-0175">Coiled coil</keyword>
<sequence length="740" mass="81870">MSVRVVARIRPLLKQELDKDTIVTAETLEGESAPTVVRLPSPKNDAESFSFQFSSVYEQEATQQQLFDAEISPTVKHLFNGFDLSIFAHGCTGTGKTHTMRGGKSLADRGVIPRLLSAIYRRCKKIEKDSAGATQVEVALEYFEIYCDRVYDLFEPPEKRTPSGLPIRDNHGKTVVVGLTEKPCTTLKEFEQLYDQANMNRSTSATKLNAHSSRSHAVLCVKITQTTETTVRVSRASCIDLAGSEDNRRTENNKERLVESSAINKSLFVLAQCVEAMNKKQNRIPYRESKMTRILGLGQNKGLTVMILNLAPTRAYHLDTISSLNFASRTKKIEVAEVENDPVLRTMSKPLAVTSSIGGANVKRQPLRALTAAANANVIETGKEKKGEKPVKAFSVYSDSRKPVSRVTNLTSQNQGVRRIEAQKRAAEPSSIFGTRPTKTFRAADSTSRTRTVEAGMTKEAIEALIAQRLDERLAEKALQDAAAAAPALSDELQRRLNDLEQRIDAKEDDGKSQGLQFLLMAKQHHARGEDASALRMYHLAEPYFPGNEKLQAKIKNLEERIRAKREEGQKHMSAPVISAPVSSLMAPLKADRKVSRPKMVFRDDAESEDDDFTPPPQSEHDESFASEDSFVAKPKAARKPKKTVKKLPIFRDDLESAAPGEQTPRTSHLLKIINSRDVNQIKALKGVGSKKADAIVNCLMEMDNTEIQDLASLAMLKGVSGKTVENMRMGLGAVGDYDF</sequence>
<proteinExistence type="inferred from homology"/>
<dbReference type="AlphaFoldDB" id="A0A9P4WXS5"/>
<feature type="binding site" evidence="6">
    <location>
        <begin position="90"/>
        <end position="97"/>
    </location>
    <ligand>
        <name>ATP</name>
        <dbReference type="ChEBI" id="CHEBI:30616"/>
    </ligand>
</feature>
<evidence type="ECO:0000256" key="8">
    <source>
        <dbReference type="SAM" id="MobiDB-lite"/>
    </source>
</evidence>
<keyword evidence="3 6" id="KW-0547">Nucleotide-binding</keyword>
<dbReference type="GO" id="GO:0051231">
    <property type="term" value="P:spindle elongation"/>
    <property type="evidence" value="ECO:0007669"/>
    <property type="project" value="TreeGrafter"/>
</dbReference>
<dbReference type="EMBL" id="SWKV01000007">
    <property type="protein sequence ID" value="KAF3045107.1"/>
    <property type="molecule type" value="Genomic_DNA"/>
</dbReference>
<dbReference type="SUPFAM" id="SSF52540">
    <property type="entry name" value="P-loop containing nucleoside triphosphate hydrolases"/>
    <property type="match status" value="1"/>
</dbReference>
<organism evidence="10 11">
    <name type="scientific">Didymella heteroderae</name>
    <dbReference type="NCBI Taxonomy" id="1769908"/>
    <lineage>
        <taxon>Eukaryota</taxon>
        <taxon>Fungi</taxon>
        <taxon>Dikarya</taxon>
        <taxon>Ascomycota</taxon>
        <taxon>Pezizomycotina</taxon>
        <taxon>Dothideomycetes</taxon>
        <taxon>Pleosporomycetidae</taxon>
        <taxon>Pleosporales</taxon>
        <taxon>Pleosporineae</taxon>
        <taxon>Didymellaceae</taxon>
        <taxon>Didymella</taxon>
    </lineage>
</organism>
<dbReference type="SMART" id="SM00129">
    <property type="entry name" value="KISc"/>
    <property type="match status" value="1"/>
</dbReference>
<dbReference type="OrthoDB" id="3176171at2759"/>
<dbReference type="Gene3D" id="1.10.150.280">
    <property type="entry name" value="AF1531-like domain"/>
    <property type="match status" value="1"/>
</dbReference>
<dbReference type="Gene3D" id="3.40.850.10">
    <property type="entry name" value="Kinesin motor domain"/>
    <property type="match status" value="1"/>
</dbReference>
<evidence type="ECO:0000259" key="9">
    <source>
        <dbReference type="PROSITE" id="PS50067"/>
    </source>
</evidence>
<evidence type="ECO:0000256" key="4">
    <source>
        <dbReference type="ARBA" id="ARBA00022840"/>
    </source>
</evidence>
<dbReference type="GO" id="GO:0008017">
    <property type="term" value="F:microtubule binding"/>
    <property type="evidence" value="ECO:0007669"/>
    <property type="project" value="InterPro"/>
</dbReference>
<evidence type="ECO:0000256" key="7">
    <source>
        <dbReference type="SAM" id="Coils"/>
    </source>
</evidence>
<dbReference type="InterPro" id="IPR027417">
    <property type="entry name" value="P-loop_NTPase"/>
</dbReference>
<dbReference type="PROSITE" id="PS50067">
    <property type="entry name" value="KINESIN_MOTOR_2"/>
    <property type="match status" value="1"/>
</dbReference>
<dbReference type="PRINTS" id="PR00380">
    <property type="entry name" value="KINESINHEAVY"/>
</dbReference>
<dbReference type="GO" id="GO:0007052">
    <property type="term" value="P:mitotic spindle organization"/>
    <property type="evidence" value="ECO:0007669"/>
    <property type="project" value="TreeGrafter"/>
</dbReference>
<dbReference type="GO" id="GO:0003777">
    <property type="term" value="F:microtubule motor activity"/>
    <property type="evidence" value="ECO:0007669"/>
    <property type="project" value="InterPro"/>
</dbReference>
<reference evidence="10" key="1">
    <citation type="submission" date="2019-04" db="EMBL/GenBank/DDBJ databases">
        <title>Sequencing of skin fungus with MAO and IRED activity.</title>
        <authorList>
            <person name="Marsaioli A.J."/>
            <person name="Bonatto J.M.C."/>
            <person name="Reis Junior O."/>
        </authorList>
    </citation>
    <scope>NUCLEOTIDE SEQUENCE</scope>
    <source>
        <strain evidence="10">28M1</strain>
    </source>
</reference>
<dbReference type="Proteomes" id="UP000758155">
    <property type="component" value="Unassembled WGS sequence"/>
</dbReference>
<dbReference type="InterPro" id="IPR027640">
    <property type="entry name" value="Kinesin-like_fam"/>
</dbReference>
<evidence type="ECO:0000256" key="5">
    <source>
        <dbReference type="ARBA" id="ARBA00023054"/>
    </source>
</evidence>
<dbReference type="GO" id="GO:0005524">
    <property type="term" value="F:ATP binding"/>
    <property type="evidence" value="ECO:0007669"/>
    <property type="project" value="UniProtKB-UniRule"/>
</dbReference>
<evidence type="ECO:0000313" key="10">
    <source>
        <dbReference type="EMBL" id="KAF3045107.1"/>
    </source>
</evidence>
<evidence type="ECO:0000256" key="2">
    <source>
        <dbReference type="ARBA" id="ARBA00022490"/>
    </source>
</evidence>
<keyword evidence="6" id="KW-0505">Motor protein</keyword>
<feature type="region of interest" description="Disordered" evidence="8">
    <location>
        <begin position="596"/>
        <end position="645"/>
    </location>
</feature>
<dbReference type="GO" id="GO:0007018">
    <property type="term" value="P:microtubule-based movement"/>
    <property type="evidence" value="ECO:0007669"/>
    <property type="project" value="InterPro"/>
</dbReference>
<comment type="similarity">
    <text evidence="6">Belongs to the TRAFAC class myosin-kinesin ATPase superfamily. Kinesin family.</text>
</comment>
<comment type="subcellular location">
    <subcellularLocation>
        <location evidence="1">Cytoplasm</location>
    </subcellularLocation>
</comment>
<evidence type="ECO:0000313" key="11">
    <source>
        <dbReference type="Proteomes" id="UP000758155"/>
    </source>
</evidence>
<feature type="domain" description="Kinesin motor" evidence="9">
    <location>
        <begin position="2"/>
        <end position="333"/>
    </location>
</feature>
<dbReference type="PANTHER" id="PTHR47969">
    <property type="entry name" value="CHROMOSOME-ASSOCIATED KINESIN KIF4A-RELATED"/>
    <property type="match status" value="1"/>
</dbReference>
<accession>A0A9P4WXS5</accession>
<keyword evidence="4 6" id="KW-0067">ATP-binding</keyword>
<dbReference type="PANTHER" id="PTHR47969:SF15">
    <property type="entry name" value="CHROMOSOME-ASSOCIATED KINESIN KIF4A-RELATED"/>
    <property type="match status" value="1"/>
</dbReference>
<feature type="coiled-coil region" evidence="7">
    <location>
        <begin position="548"/>
        <end position="575"/>
    </location>
</feature>
<dbReference type="Pfam" id="PF00225">
    <property type="entry name" value="Kinesin"/>
    <property type="match status" value="1"/>
</dbReference>
<dbReference type="GO" id="GO:0005875">
    <property type="term" value="C:microtubule associated complex"/>
    <property type="evidence" value="ECO:0007669"/>
    <property type="project" value="TreeGrafter"/>
</dbReference>
<evidence type="ECO:0000256" key="1">
    <source>
        <dbReference type="ARBA" id="ARBA00004496"/>
    </source>
</evidence>
<dbReference type="GO" id="GO:0005737">
    <property type="term" value="C:cytoplasm"/>
    <property type="evidence" value="ECO:0007669"/>
    <property type="project" value="UniProtKB-SubCell"/>
</dbReference>
<comment type="caution">
    <text evidence="10">The sequence shown here is derived from an EMBL/GenBank/DDBJ whole genome shotgun (WGS) entry which is preliminary data.</text>
</comment>
<keyword evidence="11" id="KW-1185">Reference proteome</keyword>
<evidence type="ECO:0000256" key="6">
    <source>
        <dbReference type="PROSITE-ProRule" id="PRU00283"/>
    </source>
</evidence>
<dbReference type="InterPro" id="IPR036961">
    <property type="entry name" value="Kinesin_motor_dom_sf"/>
</dbReference>
<dbReference type="InterPro" id="IPR010994">
    <property type="entry name" value="RuvA_2-like"/>
</dbReference>
<keyword evidence="2" id="KW-0963">Cytoplasm</keyword>
<feature type="compositionally biased region" description="Basic and acidic residues" evidence="8">
    <location>
        <begin position="596"/>
        <end position="605"/>
    </location>
</feature>
<gene>
    <name evidence="10" type="ORF">E8E12_009010</name>
</gene>
<dbReference type="InterPro" id="IPR001752">
    <property type="entry name" value="Kinesin_motor_dom"/>
</dbReference>
<protein>
    <recommendedName>
        <fullName evidence="9">Kinesin motor domain-containing protein</fullName>
    </recommendedName>
</protein>
<feature type="compositionally biased region" description="Basic residues" evidence="8">
    <location>
        <begin position="636"/>
        <end position="645"/>
    </location>
</feature>
<dbReference type="CDD" id="cd00106">
    <property type="entry name" value="KISc"/>
    <property type="match status" value="1"/>
</dbReference>
<name>A0A9P4WXS5_9PLEO</name>
<dbReference type="SUPFAM" id="SSF47781">
    <property type="entry name" value="RuvA domain 2-like"/>
    <property type="match status" value="1"/>
</dbReference>
<dbReference type="FunFam" id="3.40.850.10:FF:000072">
    <property type="entry name" value="Kinesin family protein"/>
    <property type="match status" value="1"/>
</dbReference>
<evidence type="ECO:0000256" key="3">
    <source>
        <dbReference type="ARBA" id="ARBA00022741"/>
    </source>
</evidence>